<evidence type="ECO:0000313" key="3">
    <source>
        <dbReference type="Proteomes" id="UP000023152"/>
    </source>
</evidence>
<feature type="non-terminal residue" evidence="2">
    <location>
        <position position="1"/>
    </location>
</feature>
<dbReference type="EMBL" id="ASPP01036100">
    <property type="protein sequence ID" value="ETO02318.1"/>
    <property type="molecule type" value="Genomic_DNA"/>
</dbReference>
<evidence type="ECO:0000256" key="1">
    <source>
        <dbReference type="SAM" id="MobiDB-lite"/>
    </source>
</evidence>
<feature type="compositionally biased region" description="Basic residues" evidence="1">
    <location>
        <begin position="88"/>
        <end position="102"/>
    </location>
</feature>
<sequence>KDNDIQIEYSMVKVEPFDKGSAKYTRIIQVNTNAFYAESSRKEDAFLKKKASQHIPIKSNVQRQPKNYSYTDAAKGSNGNEIKNGPQKPKKRTNRKKNKRKNNKDQILQNKKSDADEISLLKIPAITILIQSINPMLMQMEIGNRSRDEINVANTNMQAGP</sequence>
<reference evidence="2 3" key="1">
    <citation type="journal article" date="2013" name="Curr. Biol.">
        <title>The Genome of the Foraminiferan Reticulomyxa filosa.</title>
        <authorList>
            <person name="Glockner G."/>
            <person name="Hulsmann N."/>
            <person name="Schleicher M."/>
            <person name="Noegel A.A."/>
            <person name="Eichinger L."/>
            <person name="Gallinger C."/>
            <person name="Pawlowski J."/>
            <person name="Sierra R."/>
            <person name="Euteneuer U."/>
            <person name="Pillet L."/>
            <person name="Moustafa A."/>
            <person name="Platzer M."/>
            <person name="Groth M."/>
            <person name="Szafranski K."/>
            <person name="Schliwa M."/>
        </authorList>
    </citation>
    <scope>NUCLEOTIDE SEQUENCE [LARGE SCALE GENOMIC DNA]</scope>
</reference>
<feature type="compositionally biased region" description="Polar residues" evidence="1">
    <location>
        <begin position="59"/>
        <end position="70"/>
    </location>
</feature>
<gene>
    <name evidence="2" type="ORF">RFI_35118</name>
</gene>
<comment type="caution">
    <text evidence="2">The sequence shown here is derived from an EMBL/GenBank/DDBJ whole genome shotgun (WGS) entry which is preliminary data.</text>
</comment>
<dbReference type="Proteomes" id="UP000023152">
    <property type="component" value="Unassembled WGS sequence"/>
</dbReference>
<name>X6LK39_RETFI</name>
<accession>X6LK39</accession>
<keyword evidence="3" id="KW-1185">Reference proteome</keyword>
<proteinExistence type="predicted"/>
<feature type="region of interest" description="Disordered" evidence="1">
    <location>
        <begin position="51"/>
        <end position="110"/>
    </location>
</feature>
<dbReference type="AlphaFoldDB" id="X6LK39"/>
<protein>
    <submittedName>
        <fullName evidence="2">Uncharacterized protein</fullName>
    </submittedName>
</protein>
<evidence type="ECO:0000313" key="2">
    <source>
        <dbReference type="EMBL" id="ETO02318.1"/>
    </source>
</evidence>
<organism evidence="2 3">
    <name type="scientific">Reticulomyxa filosa</name>
    <dbReference type="NCBI Taxonomy" id="46433"/>
    <lineage>
        <taxon>Eukaryota</taxon>
        <taxon>Sar</taxon>
        <taxon>Rhizaria</taxon>
        <taxon>Retaria</taxon>
        <taxon>Foraminifera</taxon>
        <taxon>Monothalamids</taxon>
        <taxon>Reticulomyxidae</taxon>
        <taxon>Reticulomyxa</taxon>
    </lineage>
</organism>